<name>A0AAD1W360_PELCU</name>
<dbReference type="Proteomes" id="UP001295444">
    <property type="component" value="Chromosome 03"/>
</dbReference>
<keyword evidence="3" id="KW-1185">Reference proteome</keyword>
<protein>
    <submittedName>
        <fullName evidence="2">Uncharacterized protein</fullName>
    </submittedName>
</protein>
<gene>
    <name evidence="2" type="ORF">PECUL_23A004068</name>
</gene>
<proteinExistence type="predicted"/>
<feature type="region of interest" description="Disordered" evidence="1">
    <location>
        <begin position="1"/>
        <end position="22"/>
    </location>
</feature>
<reference evidence="2" key="1">
    <citation type="submission" date="2022-03" db="EMBL/GenBank/DDBJ databases">
        <authorList>
            <person name="Alioto T."/>
            <person name="Alioto T."/>
            <person name="Gomez Garrido J."/>
        </authorList>
    </citation>
    <scope>NUCLEOTIDE SEQUENCE</scope>
</reference>
<organism evidence="2 3">
    <name type="scientific">Pelobates cultripes</name>
    <name type="common">Western spadefoot toad</name>
    <dbReference type="NCBI Taxonomy" id="61616"/>
    <lineage>
        <taxon>Eukaryota</taxon>
        <taxon>Metazoa</taxon>
        <taxon>Chordata</taxon>
        <taxon>Craniata</taxon>
        <taxon>Vertebrata</taxon>
        <taxon>Euteleostomi</taxon>
        <taxon>Amphibia</taxon>
        <taxon>Batrachia</taxon>
        <taxon>Anura</taxon>
        <taxon>Pelobatoidea</taxon>
        <taxon>Pelobatidae</taxon>
        <taxon>Pelobates</taxon>
    </lineage>
</organism>
<evidence type="ECO:0000256" key="1">
    <source>
        <dbReference type="SAM" id="MobiDB-lite"/>
    </source>
</evidence>
<evidence type="ECO:0000313" key="2">
    <source>
        <dbReference type="EMBL" id="CAH2278603.1"/>
    </source>
</evidence>
<dbReference type="EMBL" id="OW240914">
    <property type="protein sequence ID" value="CAH2278603.1"/>
    <property type="molecule type" value="Genomic_DNA"/>
</dbReference>
<evidence type="ECO:0000313" key="3">
    <source>
        <dbReference type="Proteomes" id="UP001295444"/>
    </source>
</evidence>
<accession>A0AAD1W360</accession>
<dbReference type="AlphaFoldDB" id="A0AAD1W360"/>
<sequence length="102" mass="11381">MAKRPKPLAVSVPPPPVISSEEDDDFRAAGLDILDKWRAGEDNWLDLPTTLSKYVKESYIGGPFPHRDIQAAQGDDWLFLHTQGCVMDRTTPEILGVVLQVH</sequence>